<dbReference type="Pfam" id="PF00763">
    <property type="entry name" value="THF_DHG_CYH"/>
    <property type="match status" value="1"/>
</dbReference>
<dbReference type="InterPro" id="IPR046346">
    <property type="entry name" value="Aminoacid_DH-like_N_sf"/>
</dbReference>
<dbReference type="EC" id="3.5.4.9" evidence="2"/>
<gene>
    <name evidence="10" type="ORF">RRG08_038456</name>
</gene>
<dbReference type="SUPFAM" id="SSF53223">
    <property type="entry name" value="Aminoacid dehydrogenase-like, N-terminal domain"/>
    <property type="match status" value="1"/>
</dbReference>
<dbReference type="PANTHER" id="PTHR48099:SF11">
    <property type="entry name" value="BIFUNCTIONAL METHYLENETETRAHYDROFOLATE DEHYDROGENASE_CYCLOHYDROLASE, MITOCHONDRIAL"/>
    <property type="match status" value="1"/>
</dbReference>
<name>A0AAE0ZX51_9GAST</name>
<dbReference type="InterPro" id="IPR020631">
    <property type="entry name" value="THF_DH/CycHdrlase_NAD-bd_dom"/>
</dbReference>
<dbReference type="AlphaFoldDB" id="A0AAE0ZX51"/>
<evidence type="ECO:0000256" key="1">
    <source>
        <dbReference type="ARBA" id="ARBA00011738"/>
    </source>
</evidence>
<evidence type="ECO:0000313" key="11">
    <source>
        <dbReference type="Proteomes" id="UP001283361"/>
    </source>
</evidence>
<dbReference type="InterPro" id="IPR020630">
    <property type="entry name" value="THF_DH/CycHdrlase_cat_dom"/>
</dbReference>
<dbReference type="HAMAP" id="MF_01576">
    <property type="entry name" value="THF_DHG_CYH"/>
    <property type="match status" value="1"/>
</dbReference>
<keyword evidence="3" id="KW-0554">One-carbon metabolism</keyword>
<comment type="subunit">
    <text evidence="1">Homodimer.</text>
</comment>
<feature type="domain" description="Tetrahydrofolate dehydrogenase/cyclohydrolase NAD(P)-binding" evidence="9">
    <location>
        <begin position="224"/>
        <end position="378"/>
    </location>
</feature>
<dbReference type="GO" id="GO:0004487">
    <property type="term" value="F:methylenetetrahydrofolate dehydrogenase (NAD+) activity"/>
    <property type="evidence" value="ECO:0007669"/>
    <property type="project" value="TreeGrafter"/>
</dbReference>
<dbReference type="EMBL" id="JAWDGP010003093">
    <property type="protein sequence ID" value="KAK3777308.1"/>
    <property type="molecule type" value="Genomic_DNA"/>
</dbReference>
<proteinExistence type="inferred from homology"/>
<dbReference type="Gene3D" id="3.40.50.10860">
    <property type="entry name" value="Leucine Dehydrogenase, chain A, domain 1"/>
    <property type="match status" value="1"/>
</dbReference>
<keyword evidence="6" id="KW-0511">Multifunctional enzyme</keyword>
<dbReference type="PRINTS" id="PR00085">
    <property type="entry name" value="THFDHDRGNASE"/>
</dbReference>
<evidence type="ECO:0000256" key="7">
    <source>
        <dbReference type="ARBA" id="ARBA00036357"/>
    </source>
</evidence>
<dbReference type="Pfam" id="PF02882">
    <property type="entry name" value="THF_DHG_CYH_C"/>
    <property type="match status" value="1"/>
</dbReference>
<dbReference type="PANTHER" id="PTHR48099">
    <property type="entry name" value="C-1-TETRAHYDROFOLATE SYNTHASE, CYTOPLASMIC-RELATED"/>
    <property type="match status" value="1"/>
</dbReference>
<reference evidence="10" key="1">
    <citation type="journal article" date="2023" name="G3 (Bethesda)">
        <title>A reference genome for the long-term kleptoplast-retaining sea slug Elysia crispata morphotype clarki.</title>
        <authorList>
            <person name="Eastman K.E."/>
            <person name="Pendleton A.L."/>
            <person name="Shaikh M.A."/>
            <person name="Suttiyut T."/>
            <person name="Ogas R."/>
            <person name="Tomko P."/>
            <person name="Gavelis G."/>
            <person name="Widhalm J.R."/>
            <person name="Wisecaver J.H."/>
        </authorList>
    </citation>
    <scope>NUCLEOTIDE SEQUENCE</scope>
    <source>
        <strain evidence="10">ECLA1</strain>
    </source>
</reference>
<accession>A0AAE0ZX51</accession>
<dbReference type="Proteomes" id="UP001283361">
    <property type="component" value="Unassembled WGS sequence"/>
</dbReference>
<comment type="caution">
    <text evidence="10">The sequence shown here is derived from an EMBL/GenBank/DDBJ whole genome shotgun (WGS) entry which is preliminary data.</text>
</comment>
<keyword evidence="11" id="KW-1185">Reference proteome</keyword>
<evidence type="ECO:0000313" key="10">
    <source>
        <dbReference type="EMBL" id="KAK3777308.1"/>
    </source>
</evidence>
<feature type="domain" description="Tetrahydrofolate dehydrogenase/cyclohydrolase catalytic" evidence="8">
    <location>
        <begin position="90"/>
        <end position="205"/>
    </location>
</feature>
<dbReference type="GO" id="GO:0005739">
    <property type="term" value="C:mitochondrion"/>
    <property type="evidence" value="ECO:0007669"/>
    <property type="project" value="TreeGrafter"/>
</dbReference>
<dbReference type="Gene3D" id="3.40.50.720">
    <property type="entry name" value="NAD(P)-binding Rossmann-like Domain"/>
    <property type="match status" value="1"/>
</dbReference>
<dbReference type="FunFam" id="3.40.50.720:FF:000189">
    <property type="entry name" value="Bifunctional protein FolD"/>
    <property type="match status" value="1"/>
</dbReference>
<protein>
    <recommendedName>
        <fullName evidence="2">methenyltetrahydrofolate cyclohydrolase</fullName>
        <ecNumber evidence="2">3.5.4.9</ecNumber>
    </recommendedName>
</protein>
<dbReference type="CDD" id="cd01080">
    <property type="entry name" value="NAD_bind_m-THF_DH_Cyclohyd"/>
    <property type="match status" value="1"/>
</dbReference>
<evidence type="ECO:0000256" key="6">
    <source>
        <dbReference type="ARBA" id="ARBA00023268"/>
    </source>
</evidence>
<dbReference type="SUPFAM" id="SSF51735">
    <property type="entry name" value="NAD(P)-binding Rossmann-fold domains"/>
    <property type="match status" value="1"/>
</dbReference>
<evidence type="ECO:0000259" key="9">
    <source>
        <dbReference type="Pfam" id="PF02882"/>
    </source>
</evidence>
<evidence type="ECO:0000256" key="5">
    <source>
        <dbReference type="ARBA" id="ARBA00023002"/>
    </source>
</evidence>
<dbReference type="GO" id="GO:0004477">
    <property type="term" value="F:methenyltetrahydrofolate cyclohydrolase activity"/>
    <property type="evidence" value="ECO:0007669"/>
    <property type="project" value="UniProtKB-EC"/>
</dbReference>
<dbReference type="GO" id="GO:0004488">
    <property type="term" value="F:methylenetetrahydrofolate dehydrogenase (NADP+) activity"/>
    <property type="evidence" value="ECO:0007669"/>
    <property type="project" value="InterPro"/>
</dbReference>
<dbReference type="InterPro" id="IPR036291">
    <property type="entry name" value="NAD(P)-bd_dom_sf"/>
</dbReference>
<dbReference type="InterPro" id="IPR000672">
    <property type="entry name" value="THF_DH/CycHdrlase"/>
</dbReference>
<evidence type="ECO:0000259" key="8">
    <source>
        <dbReference type="Pfam" id="PF00763"/>
    </source>
</evidence>
<organism evidence="10 11">
    <name type="scientific">Elysia crispata</name>
    <name type="common">lettuce slug</name>
    <dbReference type="NCBI Taxonomy" id="231223"/>
    <lineage>
        <taxon>Eukaryota</taxon>
        <taxon>Metazoa</taxon>
        <taxon>Spiralia</taxon>
        <taxon>Lophotrochozoa</taxon>
        <taxon>Mollusca</taxon>
        <taxon>Gastropoda</taxon>
        <taxon>Heterobranchia</taxon>
        <taxon>Euthyneura</taxon>
        <taxon>Panpulmonata</taxon>
        <taxon>Sacoglossa</taxon>
        <taxon>Placobranchoidea</taxon>
        <taxon>Plakobranchidae</taxon>
        <taxon>Elysia</taxon>
    </lineage>
</organism>
<sequence>MAFLKIFGKAHSVTRVVEIHFQRHAIKKYLFQKLANRRHFPKELPLSLPRKLFPGPILLPVSSYVLGAAFRHQSTCYFCTNSRHLKALIIDGKAIAQDIKDEIKAEVEVFLDHGFRTPHLTVILVGNDPASVIYVRNKAKAAGYTGVTCEVLRLPDTVSEKALLREIEFLNSQPDVDGILVQLPLPEHISERKVCDAVRPDRDVDGFNVLNVGRFCVNEDAFVPATPSGVLEIIRRLDIDTFGKNAVVCGRSKIVGMPIAMHLHSSSKGNRGEGDATTVICHRNTPREELIKFTRAADILVTATGVPGLITADMVSEGVIVIDIGITRITTKQGRTKLVGDVDYEGVSEKASMITPVPGGVGPVTVAMVIKNTLMAYKIGLQNYQSKEHHEK</sequence>
<evidence type="ECO:0000256" key="2">
    <source>
        <dbReference type="ARBA" id="ARBA00012776"/>
    </source>
</evidence>
<dbReference type="GO" id="GO:0035999">
    <property type="term" value="P:tetrahydrofolate interconversion"/>
    <property type="evidence" value="ECO:0007669"/>
    <property type="project" value="TreeGrafter"/>
</dbReference>
<evidence type="ECO:0000256" key="4">
    <source>
        <dbReference type="ARBA" id="ARBA00022801"/>
    </source>
</evidence>
<comment type="catalytic activity">
    <reaction evidence="7">
        <text>(6R)-5,10-methenyltetrahydrofolate + H2O = (6R)-10-formyltetrahydrofolate + H(+)</text>
        <dbReference type="Rhea" id="RHEA:23700"/>
        <dbReference type="ChEBI" id="CHEBI:15377"/>
        <dbReference type="ChEBI" id="CHEBI:15378"/>
        <dbReference type="ChEBI" id="CHEBI:57455"/>
        <dbReference type="ChEBI" id="CHEBI:195366"/>
        <dbReference type="EC" id="3.5.4.9"/>
    </reaction>
</comment>
<evidence type="ECO:0000256" key="3">
    <source>
        <dbReference type="ARBA" id="ARBA00022563"/>
    </source>
</evidence>
<keyword evidence="4" id="KW-0378">Hydrolase</keyword>
<keyword evidence="5" id="KW-0560">Oxidoreductase</keyword>
<dbReference type="FunFam" id="3.40.50.10860:FF:000005">
    <property type="entry name" value="C-1-tetrahydrofolate synthase, cytoplasmic, putative"/>
    <property type="match status" value="1"/>
</dbReference>